<accession>A0A251U850</accession>
<evidence type="ECO:0000313" key="1">
    <source>
        <dbReference type="EMBL" id="OTG19518.1"/>
    </source>
</evidence>
<protein>
    <submittedName>
        <fullName evidence="1">Uncharacterized protein</fullName>
    </submittedName>
</protein>
<gene>
    <name evidence="1" type="ORF">HannXRQ_Chr08g0234971</name>
</gene>
<keyword evidence="2" id="KW-1185">Reference proteome</keyword>
<organism evidence="1 2">
    <name type="scientific">Helianthus annuus</name>
    <name type="common">Common sunflower</name>
    <dbReference type="NCBI Taxonomy" id="4232"/>
    <lineage>
        <taxon>Eukaryota</taxon>
        <taxon>Viridiplantae</taxon>
        <taxon>Streptophyta</taxon>
        <taxon>Embryophyta</taxon>
        <taxon>Tracheophyta</taxon>
        <taxon>Spermatophyta</taxon>
        <taxon>Magnoliopsida</taxon>
        <taxon>eudicotyledons</taxon>
        <taxon>Gunneridae</taxon>
        <taxon>Pentapetalae</taxon>
        <taxon>asterids</taxon>
        <taxon>campanulids</taxon>
        <taxon>Asterales</taxon>
        <taxon>Asteraceae</taxon>
        <taxon>Asteroideae</taxon>
        <taxon>Heliantheae alliance</taxon>
        <taxon>Heliantheae</taxon>
        <taxon>Helianthus</taxon>
    </lineage>
</organism>
<dbReference type="EMBL" id="CM007897">
    <property type="protein sequence ID" value="OTG19518.1"/>
    <property type="molecule type" value="Genomic_DNA"/>
</dbReference>
<dbReference type="InParanoid" id="A0A251U850"/>
<dbReference type="Proteomes" id="UP000215914">
    <property type="component" value="Chromosome 8"/>
</dbReference>
<name>A0A251U850_HELAN</name>
<dbReference type="AlphaFoldDB" id="A0A251U850"/>
<sequence>MVFVDGEDWGGVFPVIKEPDYLLTYKLCYYRFGELTTEYGKPQGGVLIITSLFSDH</sequence>
<evidence type="ECO:0000313" key="2">
    <source>
        <dbReference type="Proteomes" id="UP000215914"/>
    </source>
</evidence>
<dbReference type="STRING" id="4232.A0A251U850"/>
<reference evidence="2" key="1">
    <citation type="journal article" date="2017" name="Nature">
        <title>The sunflower genome provides insights into oil metabolism, flowering and Asterid evolution.</title>
        <authorList>
            <person name="Badouin H."/>
            <person name="Gouzy J."/>
            <person name="Grassa C.J."/>
            <person name="Murat F."/>
            <person name="Staton S.E."/>
            <person name="Cottret L."/>
            <person name="Lelandais-Briere C."/>
            <person name="Owens G.L."/>
            <person name="Carrere S."/>
            <person name="Mayjonade B."/>
            <person name="Legrand L."/>
            <person name="Gill N."/>
            <person name="Kane N.C."/>
            <person name="Bowers J.E."/>
            <person name="Hubner S."/>
            <person name="Bellec A."/>
            <person name="Berard A."/>
            <person name="Berges H."/>
            <person name="Blanchet N."/>
            <person name="Boniface M.C."/>
            <person name="Brunel D."/>
            <person name="Catrice O."/>
            <person name="Chaidir N."/>
            <person name="Claudel C."/>
            <person name="Donnadieu C."/>
            <person name="Faraut T."/>
            <person name="Fievet G."/>
            <person name="Helmstetter N."/>
            <person name="King M."/>
            <person name="Knapp S.J."/>
            <person name="Lai Z."/>
            <person name="Le Paslier M.C."/>
            <person name="Lippi Y."/>
            <person name="Lorenzon L."/>
            <person name="Mandel J.R."/>
            <person name="Marage G."/>
            <person name="Marchand G."/>
            <person name="Marquand E."/>
            <person name="Bret-Mestries E."/>
            <person name="Morien E."/>
            <person name="Nambeesan S."/>
            <person name="Nguyen T."/>
            <person name="Pegot-Espagnet P."/>
            <person name="Pouilly N."/>
            <person name="Raftis F."/>
            <person name="Sallet E."/>
            <person name="Schiex T."/>
            <person name="Thomas J."/>
            <person name="Vandecasteele C."/>
            <person name="Vares D."/>
            <person name="Vear F."/>
            <person name="Vautrin S."/>
            <person name="Crespi M."/>
            <person name="Mangin B."/>
            <person name="Burke J.M."/>
            <person name="Salse J."/>
            <person name="Munos S."/>
            <person name="Vincourt P."/>
            <person name="Rieseberg L.H."/>
            <person name="Langlade N.B."/>
        </authorList>
    </citation>
    <scope>NUCLEOTIDE SEQUENCE [LARGE SCALE GENOMIC DNA]</scope>
    <source>
        <strain evidence="2">cv. SF193</strain>
    </source>
</reference>
<proteinExistence type="predicted"/>